<dbReference type="SUPFAM" id="SSF103473">
    <property type="entry name" value="MFS general substrate transporter"/>
    <property type="match status" value="1"/>
</dbReference>
<keyword evidence="2" id="KW-0813">Transport</keyword>
<feature type="transmembrane region" description="Helical" evidence="7">
    <location>
        <begin position="108"/>
        <end position="134"/>
    </location>
</feature>
<dbReference type="PRINTS" id="PR01988">
    <property type="entry name" value="EXPORTERBACE"/>
</dbReference>
<evidence type="ECO:0000256" key="6">
    <source>
        <dbReference type="SAM" id="MobiDB-lite"/>
    </source>
</evidence>
<comment type="subcellular location">
    <subcellularLocation>
        <location evidence="1">Cell membrane</location>
        <topology evidence="1">Multi-pass membrane protein</topology>
    </subcellularLocation>
</comment>
<organism evidence="9 10">
    <name type="scientific">Paenibacillus rhizosphaerae</name>
    <dbReference type="NCBI Taxonomy" id="297318"/>
    <lineage>
        <taxon>Bacteria</taxon>
        <taxon>Bacillati</taxon>
        <taxon>Bacillota</taxon>
        <taxon>Bacilli</taxon>
        <taxon>Bacillales</taxon>
        <taxon>Paenibacillaceae</taxon>
        <taxon>Paenibacillus</taxon>
    </lineage>
</organism>
<dbReference type="RefSeq" id="WP_076173681.1">
    <property type="nucleotide sequence ID" value="NZ_MRTP01000009.1"/>
</dbReference>
<feature type="transmembrane region" description="Helical" evidence="7">
    <location>
        <begin position="326"/>
        <end position="346"/>
    </location>
</feature>
<dbReference type="AlphaFoldDB" id="A0A1R1EIN6"/>
<protein>
    <submittedName>
        <fullName evidence="9">MFS transporter</fullName>
    </submittedName>
</protein>
<evidence type="ECO:0000256" key="5">
    <source>
        <dbReference type="ARBA" id="ARBA00023136"/>
    </source>
</evidence>
<sequence>MSVQTMTKTSPPSGQQPLTQPDMSATVYRILIAISLVHLFNDSIQSVIPAIFPILKSSMHLTYTQIGIISFAINFTSSIMQPVVGWFADRKPTPALLPIGMGFTFTGMLLMAFATTYPAVLLAVVFVGLGSAAFHPEGSRVSHMASGTRRGLAQSIFQVGGNAGQSLAPVLTMWIFIPLGLFGSIWFTVVAAAGIAVQIFIARWYGNRLRTGAYQKKKTQARQLRPEVRSRVRFAIVLLVLLVFVRSWYSSSISTFFSFYLMENFHLSVSDAQVYIFLFLAAGAVGTFFGGPLADRFGKRNMIFCSMILAAPLAILLPYANLFWSGVLLAIIGLIVFSSFSVTVVYAQMLFPGKIGTVSGLITGLAFGMGGLGALVLGKWTDIVDITTVMQICSFLPLLGILTYLLPSDKLLNRWSEGTEA</sequence>
<feature type="region of interest" description="Disordered" evidence="6">
    <location>
        <begin position="1"/>
        <end position="20"/>
    </location>
</feature>
<comment type="caution">
    <text evidence="9">The sequence shown here is derived from an EMBL/GenBank/DDBJ whole genome shotgun (WGS) entry which is preliminary data.</text>
</comment>
<feature type="transmembrane region" description="Helical" evidence="7">
    <location>
        <begin position="183"/>
        <end position="206"/>
    </location>
</feature>
<dbReference type="GO" id="GO:0005886">
    <property type="term" value="C:plasma membrane"/>
    <property type="evidence" value="ECO:0007669"/>
    <property type="project" value="UniProtKB-SubCell"/>
</dbReference>
<proteinExistence type="predicted"/>
<feature type="transmembrane region" description="Helical" evidence="7">
    <location>
        <begin position="66"/>
        <end position="88"/>
    </location>
</feature>
<dbReference type="PROSITE" id="PS50850">
    <property type="entry name" value="MFS"/>
    <property type="match status" value="1"/>
</dbReference>
<evidence type="ECO:0000313" key="9">
    <source>
        <dbReference type="EMBL" id="OMF51680.1"/>
    </source>
</evidence>
<dbReference type="STRING" id="297318.BK138_25860"/>
<dbReference type="InterPro" id="IPR022324">
    <property type="entry name" value="Bacilysin_exporter_BacE_put"/>
</dbReference>
<evidence type="ECO:0000256" key="3">
    <source>
        <dbReference type="ARBA" id="ARBA00022692"/>
    </source>
</evidence>
<keyword evidence="4 7" id="KW-1133">Transmembrane helix</keyword>
<dbReference type="InterPro" id="IPR020846">
    <property type="entry name" value="MFS_dom"/>
</dbReference>
<dbReference type="InterPro" id="IPR011701">
    <property type="entry name" value="MFS"/>
</dbReference>
<name>A0A1R1EIN6_9BACL</name>
<evidence type="ECO:0000259" key="8">
    <source>
        <dbReference type="PROSITE" id="PS50850"/>
    </source>
</evidence>
<dbReference type="PANTHER" id="PTHR43129:SF1">
    <property type="entry name" value="FOSMIDOMYCIN RESISTANCE PROTEIN"/>
    <property type="match status" value="1"/>
</dbReference>
<feature type="transmembrane region" description="Helical" evidence="7">
    <location>
        <begin position="358"/>
        <end position="377"/>
    </location>
</feature>
<evidence type="ECO:0000256" key="1">
    <source>
        <dbReference type="ARBA" id="ARBA00004651"/>
    </source>
</evidence>
<dbReference type="InterPro" id="IPR036259">
    <property type="entry name" value="MFS_trans_sf"/>
</dbReference>
<keyword evidence="3 7" id="KW-0812">Transmembrane</keyword>
<dbReference type="Gene3D" id="1.20.1250.20">
    <property type="entry name" value="MFS general substrate transporter like domains"/>
    <property type="match status" value="2"/>
</dbReference>
<dbReference type="EMBL" id="MRTP01000009">
    <property type="protein sequence ID" value="OMF51680.1"/>
    <property type="molecule type" value="Genomic_DNA"/>
</dbReference>
<dbReference type="PANTHER" id="PTHR43129">
    <property type="entry name" value="FOSMIDOMYCIN RESISTANCE PROTEIN"/>
    <property type="match status" value="1"/>
</dbReference>
<evidence type="ECO:0000256" key="4">
    <source>
        <dbReference type="ARBA" id="ARBA00022989"/>
    </source>
</evidence>
<evidence type="ECO:0000256" key="2">
    <source>
        <dbReference type="ARBA" id="ARBA00022448"/>
    </source>
</evidence>
<feature type="domain" description="Major facilitator superfamily (MFS) profile" evidence="8">
    <location>
        <begin position="30"/>
        <end position="412"/>
    </location>
</feature>
<feature type="transmembrane region" description="Helical" evidence="7">
    <location>
        <begin position="234"/>
        <end position="262"/>
    </location>
</feature>
<feature type="transmembrane region" description="Helical" evidence="7">
    <location>
        <begin position="383"/>
        <end position="406"/>
    </location>
</feature>
<feature type="transmembrane region" description="Helical" evidence="7">
    <location>
        <begin position="155"/>
        <end position="177"/>
    </location>
</feature>
<dbReference type="GO" id="GO:0022857">
    <property type="term" value="F:transmembrane transporter activity"/>
    <property type="evidence" value="ECO:0007669"/>
    <property type="project" value="InterPro"/>
</dbReference>
<evidence type="ECO:0000256" key="7">
    <source>
        <dbReference type="SAM" id="Phobius"/>
    </source>
</evidence>
<dbReference type="CDD" id="cd17478">
    <property type="entry name" value="MFS_FsR"/>
    <property type="match status" value="1"/>
</dbReference>
<reference evidence="9 10" key="1">
    <citation type="submission" date="2016-11" db="EMBL/GenBank/DDBJ databases">
        <title>Paenibacillus species isolates.</title>
        <authorList>
            <person name="Beno S.M."/>
        </authorList>
    </citation>
    <scope>NUCLEOTIDE SEQUENCE [LARGE SCALE GENOMIC DNA]</scope>
    <source>
        <strain evidence="9 10">FSL R5-0378</strain>
    </source>
</reference>
<feature type="transmembrane region" description="Helical" evidence="7">
    <location>
        <begin position="274"/>
        <end position="294"/>
    </location>
</feature>
<dbReference type="Proteomes" id="UP000187172">
    <property type="component" value="Unassembled WGS sequence"/>
</dbReference>
<feature type="transmembrane region" description="Helical" evidence="7">
    <location>
        <begin position="301"/>
        <end position="320"/>
    </location>
</feature>
<accession>A0A1R1EIN6</accession>
<keyword evidence="5 7" id="KW-0472">Membrane</keyword>
<dbReference type="Pfam" id="PF07690">
    <property type="entry name" value="MFS_1"/>
    <property type="match status" value="1"/>
</dbReference>
<keyword evidence="10" id="KW-1185">Reference proteome</keyword>
<gene>
    <name evidence="9" type="ORF">BK138_25860</name>
</gene>
<evidence type="ECO:0000313" key="10">
    <source>
        <dbReference type="Proteomes" id="UP000187172"/>
    </source>
</evidence>